<evidence type="ECO:0008006" key="4">
    <source>
        <dbReference type="Google" id="ProtNLM"/>
    </source>
</evidence>
<gene>
    <name evidence="2" type="ORF">GCM10007874_41320</name>
</gene>
<sequence>MMKTTFLAAVACFCVTAAGAQTATPLANYADAKGYLDVQTLTCAQLADTYQEDADALTRWYSGWYNGLGKKHFYNAKRSAELEHQVIVYCKANRDKKIIEGLAVVFKEEK</sequence>
<feature type="signal peptide" evidence="1">
    <location>
        <begin position="1"/>
        <end position="22"/>
    </location>
</feature>
<comment type="caution">
    <text evidence="2">The sequence shown here is derived from an EMBL/GenBank/DDBJ whole genome shotgun (WGS) entry which is preliminary data.</text>
</comment>
<dbReference type="RefSeq" id="WP_431310725.1">
    <property type="nucleotide sequence ID" value="NZ_BSPC01000044.1"/>
</dbReference>
<dbReference type="Pfam" id="PF06411">
    <property type="entry name" value="HdeA"/>
    <property type="match status" value="1"/>
</dbReference>
<protein>
    <recommendedName>
        <fullName evidence="4">HdeA/HdeB family protein</fullName>
    </recommendedName>
</protein>
<evidence type="ECO:0000313" key="2">
    <source>
        <dbReference type="EMBL" id="GLS21115.1"/>
    </source>
</evidence>
<proteinExistence type="predicted"/>
<keyword evidence="3" id="KW-1185">Reference proteome</keyword>
<evidence type="ECO:0000313" key="3">
    <source>
        <dbReference type="Proteomes" id="UP001156882"/>
    </source>
</evidence>
<dbReference type="InterPro" id="IPR010486">
    <property type="entry name" value="HNS-dep_expression_A/B"/>
</dbReference>
<dbReference type="Proteomes" id="UP001156882">
    <property type="component" value="Unassembled WGS sequence"/>
</dbReference>
<reference evidence="3" key="1">
    <citation type="journal article" date="2019" name="Int. J. Syst. Evol. Microbiol.">
        <title>The Global Catalogue of Microorganisms (GCM) 10K type strain sequencing project: providing services to taxonomists for standard genome sequencing and annotation.</title>
        <authorList>
            <consortium name="The Broad Institute Genomics Platform"/>
            <consortium name="The Broad Institute Genome Sequencing Center for Infectious Disease"/>
            <person name="Wu L."/>
            <person name="Ma J."/>
        </authorList>
    </citation>
    <scope>NUCLEOTIDE SEQUENCE [LARGE SCALE GENOMIC DNA]</scope>
    <source>
        <strain evidence="3">NBRC 101365</strain>
    </source>
</reference>
<accession>A0ABQ6CQD3</accession>
<keyword evidence="1" id="KW-0732">Signal</keyword>
<organism evidence="2 3">
    <name type="scientific">Labrys miyagiensis</name>
    <dbReference type="NCBI Taxonomy" id="346912"/>
    <lineage>
        <taxon>Bacteria</taxon>
        <taxon>Pseudomonadati</taxon>
        <taxon>Pseudomonadota</taxon>
        <taxon>Alphaproteobacteria</taxon>
        <taxon>Hyphomicrobiales</taxon>
        <taxon>Xanthobacteraceae</taxon>
        <taxon>Labrys</taxon>
    </lineage>
</organism>
<name>A0ABQ6CQD3_9HYPH</name>
<evidence type="ECO:0000256" key="1">
    <source>
        <dbReference type="SAM" id="SignalP"/>
    </source>
</evidence>
<feature type="chain" id="PRO_5045396988" description="HdeA/HdeB family protein" evidence="1">
    <location>
        <begin position="23"/>
        <end position="110"/>
    </location>
</feature>
<dbReference type="EMBL" id="BSPC01000044">
    <property type="protein sequence ID" value="GLS21115.1"/>
    <property type="molecule type" value="Genomic_DNA"/>
</dbReference>